<dbReference type="GeneID" id="96905767"/>
<keyword evidence="1" id="KW-0732">Signal</keyword>
<proteinExistence type="predicted"/>
<evidence type="ECO:0000313" key="2">
    <source>
        <dbReference type="EMBL" id="CCC72069.1"/>
    </source>
</evidence>
<dbReference type="RefSeq" id="XP_003678408.1">
    <property type="nucleotide sequence ID" value="XM_003678360.1"/>
</dbReference>
<protein>
    <submittedName>
        <fullName evidence="2">Uncharacterized protein</fullName>
    </submittedName>
</protein>
<reference key="2">
    <citation type="submission" date="2011-08" db="EMBL/GenBank/DDBJ databases">
        <title>Genome sequence of Naumovozyma castellii.</title>
        <authorList>
            <person name="Gordon J.L."/>
            <person name="Armisen D."/>
            <person name="Proux-Wera E."/>
            <person name="OhEigeartaigh S.S."/>
            <person name="Byrne K.P."/>
            <person name="Wolfe K.H."/>
        </authorList>
    </citation>
    <scope>NUCLEOTIDE SEQUENCE</scope>
    <source>
        <strain>Type strain:CBS 4309</strain>
    </source>
</reference>
<name>G0VKN2_NAUCA</name>
<evidence type="ECO:0000256" key="1">
    <source>
        <dbReference type="SAM" id="SignalP"/>
    </source>
</evidence>
<gene>
    <name evidence="2" type="primary">NCAS0J00900</name>
    <name evidence="2" type="ordered locus">NCAS_0J00900</name>
</gene>
<dbReference type="AlphaFoldDB" id="G0VKN2"/>
<keyword evidence="3" id="KW-1185">Reference proteome</keyword>
<reference evidence="2 3" key="1">
    <citation type="journal article" date="2011" name="Proc. Natl. Acad. Sci. U.S.A.">
        <title>Evolutionary erosion of yeast sex chromosomes by mating-type switching accidents.</title>
        <authorList>
            <person name="Gordon J.L."/>
            <person name="Armisen D."/>
            <person name="Proux-Wera E."/>
            <person name="Oheigeartaigh S.S."/>
            <person name="Byrne K.P."/>
            <person name="Wolfe K.H."/>
        </authorList>
    </citation>
    <scope>NUCLEOTIDE SEQUENCE [LARGE SCALE GENOMIC DNA]</scope>
    <source>
        <strain evidence="3">ATCC 76901 / BCRC 22586 / CBS 4309 / NBRC 1992 / NRRL Y-12630</strain>
    </source>
</reference>
<accession>G0VKN2</accession>
<evidence type="ECO:0000313" key="3">
    <source>
        <dbReference type="Proteomes" id="UP000001640"/>
    </source>
</evidence>
<sequence length="156" mass="18143">MLAMYTYFSKHNTTRHTRMKIAKLLLLVPLLTSIGVSSAEGIGEEEGRRLYKQLVEKYDGVVRQERLLFSEDLELRARYRERQLMREEDRGREWFCGEPSLTMLDGRAVGSLLERVPERVRGYLRRMPWDALGLCVFSLGETNLFEGVEIGEREAV</sequence>
<organism evidence="2 3">
    <name type="scientific">Naumovozyma castellii</name>
    <name type="common">Yeast</name>
    <name type="synonym">Saccharomyces castellii</name>
    <dbReference type="NCBI Taxonomy" id="27288"/>
    <lineage>
        <taxon>Eukaryota</taxon>
        <taxon>Fungi</taxon>
        <taxon>Dikarya</taxon>
        <taxon>Ascomycota</taxon>
        <taxon>Saccharomycotina</taxon>
        <taxon>Saccharomycetes</taxon>
        <taxon>Saccharomycetales</taxon>
        <taxon>Saccharomycetaceae</taxon>
        <taxon>Naumovozyma</taxon>
    </lineage>
</organism>
<dbReference type="Proteomes" id="UP000001640">
    <property type="component" value="Chromosome 10"/>
</dbReference>
<dbReference type="InParanoid" id="G0VKN2"/>
<feature type="signal peptide" evidence="1">
    <location>
        <begin position="1"/>
        <end position="39"/>
    </location>
</feature>
<dbReference type="KEGG" id="ncs:NCAS_0J00900"/>
<dbReference type="EMBL" id="HE576761">
    <property type="protein sequence ID" value="CCC72069.1"/>
    <property type="molecule type" value="Genomic_DNA"/>
</dbReference>
<dbReference type="HOGENOM" id="CLU_1687089_0_0_1"/>
<dbReference type="OrthoDB" id="10643735at2759"/>
<feature type="chain" id="PRO_5003410891" evidence="1">
    <location>
        <begin position="40"/>
        <end position="156"/>
    </location>
</feature>